<proteinExistence type="predicted"/>
<organism evidence="1 2">
    <name type="scientific">Candidatus Iainarchaeum sp</name>
    <dbReference type="NCBI Taxonomy" id="3101447"/>
    <lineage>
        <taxon>Archaea</taxon>
        <taxon>Candidatus Iainarchaeota</taxon>
        <taxon>Candidatus Iainarchaeia</taxon>
        <taxon>Candidatus Iainarchaeales</taxon>
        <taxon>Candidatus Iainarchaeaceae</taxon>
        <taxon>Candidatus Iainarchaeum</taxon>
    </lineage>
</organism>
<sequence>MKLSGFLLQNTSDNNQHHTKKNFGTHAHHNINLYSNPKNSAAKRDAKKRSLAQKFQCNPPNKTEFMTSASRTVIFYYWVDVRYILARSRFIKLSWSFGLFWRFSGFSEKIR</sequence>
<accession>A0A2D6M1M7</accession>
<dbReference type="EMBL" id="NZBU01000010">
    <property type="protein sequence ID" value="MAG22331.1"/>
    <property type="molecule type" value="Genomic_DNA"/>
</dbReference>
<protein>
    <submittedName>
        <fullName evidence="1">Uncharacterized protein</fullName>
    </submittedName>
</protein>
<gene>
    <name evidence="1" type="ORF">CL943_03440</name>
</gene>
<dbReference type="Proteomes" id="UP000226592">
    <property type="component" value="Unassembled WGS sequence"/>
</dbReference>
<dbReference type="AlphaFoldDB" id="A0A2D6M1M7"/>
<name>A0A2D6M1M7_9ARCH</name>
<evidence type="ECO:0000313" key="2">
    <source>
        <dbReference type="Proteomes" id="UP000226592"/>
    </source>
</evidence>
<reference evidence="2" key="1">
    <citation type="submission" date="2017-09" db="EMBL/GenBank/DDBJ databases">
        <title>The Reconstruction of 2,631 Draft Metagenome-Assembled Genomes from the Global Oceans.</title>
        <authorList>
            <person name="Tully B.J."/>
            <person name="Graham E.D."/>
            <person name="Heidelberg J.F."/>
        </authorList>
    </citation>
    <scope>NUCLEOTIDE SEQUENCE [LARGE SCALE GENOMIC DNA]</scope>
</reference>
<evidence type="ECO:0000313" key="1">
    <source>
        <dbReference type="EMBL" id="MAG22331.1"/>
    </source>
</evidence>
<comment type="caution">
    <text evidence="1">The sequence shown here is derived from an EMBL/GenBank/DDBJ whole genome shotgun (WGS) entry which is preliminary data.</text>
</comment>